<dbReference type="InterPro" id="IPR050388">
    <property type="entry name" value="ABC_Ni/Peptide_Import"/>
</dbReference>
<dbReference type="PROSITE" id="PS00211">
    <property type="entry name" value="ABC_TRANSPORTER_1"/>
    <property type="match status" value="1"/>
</dbReference>
<sequence>MSDLLTVENLTVEFKNGSNSNKVVKDLSFHINQGETVGIVGESGCGKSVTSLAIMSLVPSPAGKVSSGKIIFKDENLLEKKQKALRKIRGKEIAMIFQDPMSTLDPAFKVGFQIDEVLKLHTNLSKKQIKNKTIELLKSVGIPSPEQRYNQYPYELSGGMRQRVVIAMALACNPELLIADEPTTALDVTVQAQILDLMNDLKVQFNTSIMMITHDIGVVAETCNRVIVMYAGQIVEEANIRDLFDHAAHPYTQGLLKSVPKINSSNKILHSIPGNVPTPEEMPNGCRFYPRCPIASEKCRNQEPPLEKMKENHKVRCWHIENVLKKE</sequence>
<dbReference type="PROSITE" id="PS50893">
    <property type="entry name" value="ABC_TRANSPORTER_2"/>
    <property type="match status" value="1"/>
</dbReference>
<dbReference type="InterPro" id="IPR003593">
    <property type="entry name" value="AAA+_ATPase"/>
</dbReference>
<feature type="domain" description="ABC transporter" evidence="8">
    <location>
        <begin position="5"/>
        <end position="256"/>
    </location>
</feature>
<keyword evidence="4" id="KW-1003">Cell membrane</keyword>
<protein>
    <submittedName>
        <fullName evidence="9">Peptide ABC transporter ATP-binding protein</fullName>
    </submittedName>
</protein>
<comment type="caution">
    <text evidence="9">The sequence shown here is derived from an EMBL/GenBank/DDBJ whole genome shotgun (WGS) entry which is preliminary data.</text>
</comment>
<dbReference type="AlphaFoldDB" id="A0A0M0GE07"/>
<comment type="subcellular location">
    <subcellularLocation>
        <location evidence="1">Cell membrane</location>
        <topology evidence="1">Peripheral membrane protein</topology>
    </subcellularLocation>
</comment>
<accession>A0A0M0GE07</accession>
<evidence type="ECO:0000259" key="8">
    <source>
        <dbReference type="PROSITE" id="PS50893"/>
    </source>
</evidence>
<reference evidence="10" key="1">
    <citation type="submission" date="2015-07" db="EMBL/GenBank/DDBJ databases">
        <title>Fjat-10036 dsm4.</title>
        <authorList>
            <person name="Liu B."/>
            <person name="Wang J."/>
            <person name="Zhu Y."/>
            <person name="Liu G."/>
            <person name="Chen Q."/>
            <person name="Chen Z."/>
            <person name="Lan J."/>
            <person name="Che J."/>
            <person name="Ge C."/>
            <person name="Shi H."/>
            <person name="Pan Z."/>
            <person name="Liu X."/>
        </authorList>
    </citation>
    <scope>NUCLEOTIDE SEQUENCE [LARGE SCALE GENOMIC DNA]</scope>
    <source>
        <strain evidence="10">DSM 4</strain>
    </source>
</reference>
<dbReference type="Pfam" id="PF08352">
    <property type="entry name" value="oligo_HPY"/>
    <property type="match status" value="1"/>
</dbReference>
<organism evidence="9 10">
    <name type="scientific">Sporosarcina globispora</name>
    <name type="common">Bacillus globisporus</name>
    <dbReference type="NCBI Taxonomy" id="1459"/>
    <lineage>
        <taxon>Bacteria</taxon>
        <taxon>Bacillati</taxon>
        <taxon>Bacillota</taxon>
        <taxon>Bacilli</taxon>
        <taxon>Bacillales</taxon>
        <taxon>Caryophanaceae</taxon>
        <taxon>Sporosarcina</taxon>
    </lineage>
</organism>
<dbReference type="CDD" id="cd03257">
    <property type="entry name" value="ABC_NikE_OppD_transporters"/>
    <property type="match status" value="1"/>
</dbReference>
<dbReference type="InterPro" id="IPR027417">
    <property type="entry name" value="P-loop_NTPase"/>
</dbReference>
<name>A0A0M0GE07_SPOGL</name>
<dbReference type="Pfam" id="PF00005">
    <property type="entry name" value="ABC_tran"/>
    <property type="match status" value="1"/>
</dbReference>
<dbReference type="SUPFAM" id="SSF52540">
    <property type="entry name" value="P-loop containing nucleoside triphosphate hydrolases"/>
    <property type="match status" value="1"/>
</dbReference>
<dbReference type="SMART" id="SM00382">
    <property type="entry name" value="AAA"/>
    <property type="match status" value="1"/>
</dbReference>
<dbReference type="GO" id="GO:0016887">
    <property type="term" value="F:ATP hydrolysis activity"/>
    <property type="evidence" value="ECO:0007669"/>
    <property type="project" value="InterPro"/>
</dbReference>
<evidence type="ECO:0000256" key="7">
    <source>
        <dbReference type="ARBA" id="ARBA00023136"/>
    </source>
</evidence>
<dbReference type="EMBL" id="LGUF01000007">
    <property type="protein sequence ID" value="KON87983.1"/>
    <property type="molecule type" value="Genomic_DNA"/>
</dbReference>
<dbReference type="GO" id="GO:0005524">
    <property type="term" value="F:ATP binding"/>
    <property type="evidence" value="ECO:0007669"/>
    <property type="project" value="UniProtKB-KW"/>
</dbReference>
<evidence type="ECO:0000313" key="10">
    <source>
        <dbReference type="Proteomes" id="UP000037109"/>
    </source>
</evidence>
<dbReference type="STRING" id="1459.AF332_14890"/>
<dbReference type="PANTHER" id="PTHR43297:SF2">
    <property type="entry name" value="DIPEPTIDE TRANSPORT ATP-BINDING PROTEIN DPPD"/>
    <property type="match status" value="1"/>
</dbReference>
<keyword evidence="3" id="KW-0813">Transport</keyword>
<keyword evidence="5" id="KW-0547">Nucleotide-binding</keyword>
<dbReference type="Gene3D" id="3.40.50.300">
    <property type="entry name" value="P-loop containing nucleotide triphosphate hydrolases"/>
    <property type="match status" value="1"/>
</dbReference>
<dbReference type="InterPro" id="IPR013563">
    <property type="entry name" value="Oligopep_ABC_C"/>
</dbReference>
<dbReference type="RefSeq" id="WP_053435343.1">
    <property type="nucleotide sequence ID" value="NZ_LGUF01000007.1"/>
</dbReference>
<evidence type="ECO:0000256" key="6">
    <source>
        <dbReference type="ARBA" id="ARBA00022840"/>
    </source>
</evidence>
<evidence type="ECO:0000256" key="1">
    <source>
        <dbReference type="ARBA" id="ARBA00004202"/>
    </source>
</evidence>
<evidence type="ECO:0000313" key="9">
    <source>
        <dbReference type="EMBL" id="KON87983.1"/>
    </source>
</evidence>
<dbReference type="InterPro" id="IPR003439">
    <property type="entry name" value="ABC_transporter-like_ATP-bd"/>
</dbReference>
<dbReference type="PANTHER" id="PTHR43297">
    <property type="entry name" value="OLIGOPEPTIDE TRANSPORT ATP-BINDING PROTEIN APPD"/>
    <property type="match status" value="1"/>
</dbReference>
<dbReference type="GO" id="GO:0005886">
    <property type="term" value="C:plasma membrane"/>
    <property type="evidence" value="ECO:0007669"/>
    <property type="project" value="UniProtKB-SubCell"/>
</dbReference>
<dbReference type="PATRIC" id="fig|1459.3.peg.3214"/>
<evidence type="ECO:0000256" key="2">
    <source>
        <dbReference type="ARBA" id="ARBA00005417"/>
    </source>
</evidence>
<keyword evidence="6 9" id="KW-0067">ATP-binding</keyword>
<keyword evidence="10" id="KW-1185">Reference proteome</keyword>
<proteinExistence type="inferred from homology"/>
<dbReference type="FunFam" id="3.40.50.300:FF:000016">
    <property type="entry name" value="Oligopeptide ABC transporter ATP-binding component"/>
    <property type="match status" value="1"/>
</dbReference>
<dbReference type="Proteomes" id="UP000037109">
    <property type="component" value="Unassembled WGS sequence"/>
</dbReference>
<evidence type="ECO:0000256" key="5">
    <source>
        <dbReference type="ARBA" id="ARBA00022741"/>
    </source>
</evidence>
<dbReference type="NCBIfam" id="TIGR01727">
    <property type="entry name" value="oligo_HPY"/>
    <property type="match status" value="1"/>
</dbReference>
<dbReference type="GO" id="GO:0015833">
    <property type="term" value="P:peptide transport"/>
    <property type="evidence" value="ECO:0007669"/>
    <property type="project" value="InterPro"/>
</dbReference>
<comment type="similarity">
    <text evidence="2">Belongs to the ABC transporter superfamily.</text>
</comment>
<dbReference type="OrthoDB" id="9806285at2"/>
<keyword evidence="7" id="KW-0472">Membrane</keyword>
<gene>
    <name evidence="9" type="ORF">AF332_14890</name>
</gene>
<evidence type="ECO:0000256" key="4">
    <source>
        <dbReference type="ARBA" id="ARBA00022475"/>
    </source>
</evidence>
<evidence type="ECO:0000256" key="3">
    <source>
        <dbReference type="ARBA" id="ARBA00022448"/>
    </source>
</evidence>
<dbReference type="InterPro" id="IPR017871">
    <property type="entry name" value="ABC_transporter-like_CS"/>
</dbReference>